<dbReference type="GO" id="GO:0003723">
    <property type="term" value="F:RNA binding"/>
    <property type="evidence" value="ECO:0007669"/>
    <property type="project" value="UniProtKB-KW"/>
</dbReference>
<evidence type="ECO:0000313" key="6">
    <source>
        <dbReference type="EMBL" id="ABM80263.1"/>
    </source>
</evidence>
<dbReference type="AlphaFoldDB" id="A2BJV2"/>
<evidence type="ECO:0000256" key="1">
    <source>
        <dbReference type="ARBA" id="ARBA00022603"/>
    </source>
</evidence>
<organism evidence="6 7">
    <name type="scientific">Hyperthermus butylicus (strain DSM 5456 / JCM 9403 / PLM1-5)</name>
    <dbReference type="NCBI Taxonomy" id="415426"/>
    <lineage>
        <taxon>Archaea</taxon>
        <taxon>Thermoproteota</taxon>
        <taxon>Thermoprotei</taxon>
        <taxon>Desulfurococcales</taxon>
        <taxon>Pyrodictiaceae</taxon>
        <taxon>Hyperthermus</taxon>
    </lineage>
</organism>
<dbReference type="EnsemblBacteria" id="ABM80263">
    <property type="protein sequence ID" value="ABM80263"/>
    <property type="gene ID" value="Hbut_0396"/>
</dbReference>
<sequence>MVEPVEAVCARILARIEAKLYSLRYIVEKMKPRVPRGLLNALCLGVLRNYRLLIRALRYCGYRGDVRGNARGWLPIVIAYEAMFRHDSVPAEKLRSLGVLGGETIDCLRGLEPKHVVSGLHGLERLAVLYSMPLWVVEELAKAEPPGGIEELLKSFQEPTPIWIRFNKRRLSREQAIKMLEAIGISVKPDPVLDDSLEVIRVEPGAIERLDNRLFYVQDRAAMLASHLLGKFEGAVYDFFSAPGNKLAHTYWRSGPTYAVALEVSRRRLHDEQRLLQRQAVLLVDAAEADATRPPLRPGSGRAIIVDPDCTSMGRLGHSPETRLFLERAGRRIVERLAELQEAGLRAALRTAARGAKVVYMTCTLTLRENEEVVRKVVEDGLAELVEAKPLIGVWSPFMRKTQRVYPHMSKCTGGFAALLIRV</sequence>
<dbReference type="InterPro" id="IPR001678">
    <property type="entry name" value="MeTrfase_RsmB-F_NOP2_dom"/>
</dbReference>
<protein>
    <submittedName>
        <fullName evidence="6">tRNA and rRNA cytosine-C5-methylase</fullName>
        <ecNumber evidence="6">2.1.1.-</ecNumber>
    </submittedName>
</protein>
<dbReference type="OrthoDB" id="14725at2157"/>
<dbReference type="GO" id="GO:0008173">
    <property type="term" value="F:RNA methyltransferase activity"/>
    <property type="evidence" value="ECO:0007669"/>
    <property type="project" value="InterPro"/>
</dbReference>
<dbReference type="RefSeq" id="WP_011821581.1">
    <property type="nucleotide sequence ID" value="NC_008818.1"/>
</dbReference>
<keyword evidence="2 6" id="KW-0808">Transferase</keyword>
<gene>
    <name evidence="6" type="ordered locus">Hbut_0396</name>
</gene>
<dbReference type="STRING" id="415426.Hbut_0396"/>
<reference evidence="6 7" key="1">
    <citation type="journal article" date="2007" name="Archaea">
        <title>The genome of Hyperthermus butylicus: a sulfur-reducing, peptide fermenting, neutrophilic Crenarchaeote growing up to 108 degrees C.</title>
        <authorList>
            <person name="Brugger K."/>
            <person name="Chen L."/>
            <person name="Stark M."/>
            <person name="Zibat A."/>
            <person name="Redder P."/>
            <person name="Ruepp A."/>
            <person name="Awayez M."/>
            <person name="She Q."/>
            <person name="Garrett R.A."/>
            <person name="Klenk H.P."/>
        </authorList>
    </citation>
    <scope>NUCLEOTIDE SEQUENCE [LARGE SCALE GENOMIC DNA]</scope>
    <source>
        <strain evidence="7">DSM 5456 / JCM 9403 / PLM1-5</strain>
    </source>
</reference>
<dbReference type="PANTHER" id="PTHR22807">
    <property type="entry name" value="NOP2 YEAST -RELATED NOL1/NOP2/FMU SUN DOMAIN-CONTAINING"/>
    <property type="match status" value="1"/>
</dbReference>
<evidence type="ECO:0000259" key="5">
    <source>
        <dbReference type="PROSITE" id="PS51686"/>
    </source>
</evidence>
<keyword evidence="4" id="KW-0694">RNA-binding</keyword>
<dbReference type="InterPro" id="IPR054728">
    <property type="entry name" value="RsmB-like_ferredoxin"/>
</dbReference>
<proteinExistence type="predicted"/>
<dbReference type="Gene3D" id="3.40.50.150">
    <property type="entry name" value="Vaccinia Virus protein VP39"/>
    <property type="match status" value="1"/>
</dbReference>
<dbReference type="EMBL" id="CP000493">
    <property type="protein sequence ID" value="ABM80263.1"/>
    <property type="molecule type" value="Genomic_DNA"/>
</dbReference>
<dbReference type="SUPFAM" id="SSF53335">
    <property type="entry name" value="S-adenosyl-L-methionine-dependent methyltransferases"/>
    <property type="match status" value="1"/>
</dbReference>
<dbReference type="Pfam" id="PF22458">
    <property type="entry name" value="RsmF-B_ferredox"/>
    <property type="match status" value="1"/>
</dbReference>
<dbReference type="PROSITE" id="PS51686">
    <property type="entry name" value="SAM_MT_RSMB_NOP"/>
    <property type="match status" value="1"/>
</dbReference>
<dbReference type="PRINTS" id="PR02008">
    <property type="entry name" value="RCMTFAMILY"/>
</dbReference>
<evidence type="ECO:0000256" key="4">
    <source>
        <dbReference type="ARBA" id="ARBA00022884"/>
    </source>
</evidence>
<dbReference type="Pfam" id="PF01189">
    <property type="entry name" value="Methyltr_RsmB-F"/>
    <property type="match status" value="1"/>
</dbReference>
<accession>A2BJV2</accession>
<dbReference type="HOGENOM" id="CLU_641948_0_0_2"/>
<dbReference type="InterPro" id="IPR029063">
    <property type="entry name" value="SAM-dependent_MTases_sf"/>
</dbReference>
<dbReference type="GeneID" id="4782530"/>
<dbReference type="Proteomes" id="UP000002593">
    <property type="component" value="Chromosome"/>
</dbReference>
<dbReference type="EC" id="2.1.1.-" evidence="6"/>
<name>A2BJV2_HYPBU</name>
<keyword evidence="7" id="KW-1185">Reference proteome</keyword>
<dbReference type="GO" id="GO:0001510">
    <property type="term" value="P:RNA methylation"/>
    <property type="evidence" value="ECO:0007669"/>
    <property type="project" value="InterPro"/>
</dbReference>
<dbReference type="PANTHER" id="PTHR22807:SF30">
    <property type="entry name" value="28S RRNA (CYTOSINE(4447)-C(5))-METHYLTRANSFERASE-RELATED"/>
    <property type="match status" value="1"/>
</dbReference>
<evidence type="ECO:0000256" key="2">
    <source>
        <dbReference type="ARBA" id="ARBA00022679"/>
    </source>
</evidence>
<dbReference type="KEGG" id="hbu:Hbut_0396"/>
<dbReference type="InterPro" id="IPR023267">
    <property type="entry name" value="RCMT"/>
</dbReference>
<keyword evidence="1 6" id="KW-0489">Methyltransferase</keyword>
<evidence type="ECO:0000313" key="7">
    <source>
        <dbReference type="Proteomes" id="UP000002593"/>
    </source>
</evidence>
<feature type="domain" description="SAM-dependent MTase RsmB/NOP-type" evidence="5">
    <location>
        <begin position="152"/>
        <end position="423"/>
    </location>
</feature>
<dbReference type="InterPro" id="IPR049560">
    <property type="entry name" value="MeTrfase_RsmB-F_NOP2_cat"/>
</dbReference>
<dbReference type="eggNOG" id="arCOG00975">
    <property type="taxonomic scope" value="Archaea"/>
</dbReference>
<evidence type="ECO:0000256" key="3">
    <source>
        <dbReference type="ARBA" id="ARBA00022691"/>
    </source>
</evidence>
<keyword evidence="3" id="KW-0949">S-adenosyl-L-methionine</keyword>